<feature type="binding site" evidence="11">
    <location>
        <begin position="194"/>
        <end position="198"/>
    </location>
    <ligand>
        <name>NAD(+)</name>
        <dbReference type="ChEBI" id="CHEBI:57540"/>
    </ligand>
</feature>
<evidence type="ECO:0000256" key="11">
    <source>
        <dbReference type="PIRSR" id="PIRSR000094-3"/>
    </source>
</evidence>
<dbReference type="RefSeq" id="WP_122160703.1">
    <property type="nucleotide sequence ID" value="NZ_CP033231.1"/>
</dbReference>
<dbReference type="GO" id="GO:0006633">
    <property type="term" value="P:fatty acid biosynthetic process"/>
    <property type="evidence" value="ECO:0007669"/>
    <property type="project" value="UniProtKB-KW"/>
</dbReference>
<dbReference type="Pfam" id="PF13561">
    <property type="entry name" value="adh_short_C2"/>
    <property type="match status" value="1"/>
</dbReference>
<evidence type="ECO:0000256" key="4">
    <source>
        <dbReference type="ARBA" id="ARBA00022832"/>
    </source>
</evidence>
<keyword evidence="6" id="KW-0443">Lipid metabolism</keyword>
<feature type="binding site" evidence="11">
    <location>
        <position position="95"/>
    </location>
    <ligand>
        <name>NAD(+)</name>
        <dbReference type="ChEBI" id="CHEBI:57540"/>
    </ligand>
</feature>
<evidence type="ECO:0000256" key="1">
    <source>
        <dbReference type="ARBA" id="ARBA00005194"/>
    </source>
</evidence>
<feature type="binding site" evidence="11">
    <location>
        <position position="165"/>
    </location>
    <ligand>
        <name>NAD(+)</name>
        <dbReference type="ChEBI" id="CHEBI:57540"/>
    </ligand>
</feature>
<evidence type="ECO:0000256" key="2">
    <source>
        <dbReference type="ARBA" id="ARBA00009233"/>
    </source>
</evidence>
<dbReference type="PIRSF" id="PIRSF000094">
    <property type="entry name" value="Enoyl-ACP_rdct"/>
    <property type="match status" value="1"/>
</dbReference>
<gene>
    <name evidence="12" type="ORF">QO001_000343</name>
</gene>
<keyword evidence="9 11" id="KW-0520">NAD</keyword>
<dbReference type="PROSITE" id="PS51257">
    <property type="entry name" value="PROKAR_LIPOPROTEIN"/>
    <property type="match status" value="1"/>
</dbReference>
<keyword evidence="3 9" id="KW-0444">Lipid biosynthesis</keyword>
<protein>
    <recommendedName>
        <fullName evidence="9">Enoyl-[acyl-carrier-protein] reductase [NADH]</fullName>
        <ecNumber evidence="9">1.3.1.9</ecNumber>
    </recommendedName>
</protein>
<feature type="active site" description="Proton acceptor" evidence="10">
    <location>
        <position position="148"/>
    </location>
</feature>
<dbReference type="PANTHER" id="PTHR43159">
    <property type="entry name" value="ENOYL-[ACYL-CARRIER-PROTEIN] REDUCTASE"/>
    <property type="match status" value="1"/>
</dbReference>
<dbReference type="Gene3D" id="3.40.50.720">
    <property type="entry name" value="NAD(P)-binding Rossmann-like Domain"/>
    <property type="match status" value="1"/>
</dbReference>
<dbReference type="SUPFAM" id="SSF51735">
    <property type="entry name" value="NAD(P)-binding Rossmann-fold domains"/>
    <property type="match status" value="1"/>
</dbReference>
<feature type="binding site" evidence="11">
    <location>
        <position position="16"/>
    </location>
    <ligand>
        <name>NAD(+)</name>
        <dbReference type="ChEBI" id="CHEBI:57540"/>
    </ligand>
</feature>
<evidence type="ECO:0000313" key="12">
    <source>
        <dbReference type="EMBL" id="MDQ0541435.1"/>
    </source>
</evidence>
<dbReference type="EC" id="1.3.1.9" evidence="9"/>
<dbReference type="PANTHER" id="PTHR43159:SF2">
    <property type="entry name" value="ENOYL-[ACYL-CARRIER-PROTEIN] REDUCTASE [NADH], CHLOROPLASTIC"/>
    <property type="match status" value="1"/>
</dbReference>
<feature type="binding site" evidence="11">
    <location>
        <begin position="22"/>
        <end position="23"/>
    </location>
    <ligand>
        <name>NAD(+)</name>
        <dbReference type="ChEBI" id="CHEBI:57540"/>
    </ligand>
</feature>
<evidence type="ECO:0000256" key="6">
    <source>
        <dbReference type="ARBA" id="ARBA00023098"/>
    </source>
</evidence>
<feature type="active site" description="Proton acceptor" evidence="10">
    <location>
        <position position="158"/>
    </location>
</feature>
<dbReference type="AlphaFoldDB" id="A0AAJ1WUB7"/>
<keyword evidence="5 9" id="KW-0560">Oxidoreductase</keyword>
<dbReference type="InterPro" id="IPR002347">
    <property type="entry name" value="SDR_fam"/>
</dbReference>
<evidence type="ECO:0000256" key="10">
    <source>
        <dbReference type="PIRSR" id="PIRSR000094-1"/>
    </source>
</evidence>
<dbReference type="NCBIfam" id="NF005717">
    <property type="entry name" value="PRK07533.1"/>
    <property type="match status" value="1"/>
</dbReference>
<comment type="catalytic activity">
    <reaction evidence="8 9">
        <text>a 2,3-saturated acyl-[ACP] + NAD(+) = a (2E)-enoyl-[ACP] + NADH + H(+)</text>
        <dbReference type="Rhea" id="RHEA:10240"/>
        <dbReference type="Rhea" id="RHEA-COMP:9925"/>
        <dbReference type="Rhea" id="RHEA-COMP:9926"/>
        <dbReference type="ChEBI" id="CHEBI:15378"/>
        <dbReference type="ChEBI" id="CHEBI:57540"/>
        <dbReference type="ChEBI" id="CHEBI:57945"/>
        <dbReference type="ChEBI" id="CHEBI:78784"/>
        <dbReference type="ChEBI" id="CHEBI:78785"/>
        <dbReference type="EC" id="1.3.1.9"/>
    </reaction>
</comment>
<comment type="similarity">
    <text evidence="2 9">Belongs to the short-chain dehydrogenases/reductases (SDR) family. FabI subfamily.</text>
</comment>
<dbReference type="PRINTS" id="PR00081">
    <property type="entry name" value="GDHRDH"/>
</dbReference>
<feature type="binding site" evidence="11">
    <location>
        <begin position="67"/>
        <end position="68"/>
    </location>
    <ligand>
        <name>NAD(+)</name>
        <dbReference type="ChEBI" id="CHEBI:57540"/>
    </ligand>
</feature>
<evidence type="ECO:0000313" key="13">
    <source>
        <dbReference type="Proteomes" id="UP001223420"/>
    </source>
</evidence>
<evidence type="ECO:0000256" key="5">
    <source>
        <dbReference type="ARBA" id="ARBA00023002"/>
    </source>
</evidence>
<dbReference type="InterPro" id="IPR036291">
    <property type="entry name" value="NAD(P)-bd_dom_sf"/>
</dbReference>
<name>A0AAJ1WUB7_9HYPH</name>
<dbReference type="GO" id="GO:0004318">
    <property type="term" value="F:enoyl-[acyl-carrier-protein] reductase (NADH) activity"/>
    <property type="evidence" value="ECO:0007669"/>
    <property type="project" value="UniProtKB-EC"/>
</dbReference>
<comment type="pathway">
    <text evidence="1">Lipid metabolism; fatty acid biosynthesis.</text>
</comment>
<evidence type="ECO:0000256" key="3">
    <source>
        <dbReference type="ARBA" id="ARBA00022516"/>
    </source>
</evidence>
<proteinExistence type="inferred from homology"/>
<evidence type="ECO:0000256" key="8">
    <source>
        <dbReference type="ARBA" id="ARBA00048572"/>
    </source>
</evidence>
<reference evidence="12" key="1">
    <citation type="submission" date="2023-07" db="EMBL/GenBank/DDBJ databases">
        <title>Genomic Encyclopedia of Type Strains, Phase IV (KMG-IV): sequencing the most valuable type-strain genomes for metagenomic binning, comparative biology and taxonomic classification.</title>
        <authorList>
            <person name="Goeker M."/>
        </authorList>
    </citation>
    <scope>NUCLEOTIDE SEQUENCE</scope>
    <source>
        <strain evidence="12">DSM 19569</strain>
    </source>
</reference>
<evidence type="ECO:0000256" key="9">
    <source>
        <dbReference type="PIRNR" id="PIRNR000094"/>
    </source>
</evidence>
<dbReference type="Gene3D" id="1.10.8.400">
    <property type="entry name" value="Enoyl acyl carrier protein reductase"/>
    <property type="match status" value="1"/>
</dbReference>
<evidence type="ECO:0000256" key="7">
    <source>
        <dbReference type="ARBA" id="ARBA00023160"/>
    </source>
</evidence>
<sequence>MPLKQPLAGKVGLVVGVANTHSIATGCARAFRAAGADLALTYLNDRARPYVEPVAHAVEAALLMPLDVEHEGQLEAVMDRIAAGWGRLDFLLHAIAFCPSDDLHGRVVDCSKAGFTRAMDISVHSLIRMTRLAEPLMRDGGSILTVSYYGAEKVVPHYNVMGPVKAALEATVRSLAAELGPGGIRVNALSPGPIATRAASGIACFEDMLASAMEKAPEHRLVTIDEVGAVAAMLVGDAARGVTGNVTFVDGGLSVVA</sequence>
<dbReference type="InterPro" id="IPR014358">
    <property type="entry name" value="Enoyl-ACP_Rdtase_NADH"/>
</dbReference>
<organism evidence="12 13">
    <name type="scientific">Methylobacterium brachiatum</name>
    <dbReference type="NCBI Taxonomy" id="269660"/>
    <lineage>
        <taxon>Bacteria</taxon>
        <taxon>Pseudomonadati</taxon>
        <taxon>Pseudomonadota</taxon>
        <taxon>Alphaproteobacteria</taxon>
        <taxon>Hyphomicrobiales</taxon>
        <taxon>Methylobacteriaceae</taxon>
        <taxon>Methylobacterium</taxon>
    </lineage>
</organism>
<accession>A0AAJ1WUB7</accession>
<keyword evidence="7 9" id="KW-0275">Fatty acid biosynthesis</keyword>
<dbReference type="EMBL" id="JAUSWL010000001">
    <property type="protein sequence ID" value="MDQ0541435.1"/>
    <property type="molecule type" value="Genomic_DNA"/>
</dbReference>
<comment type="caution">
    <text evidence="12">The sequence shown here is derived from an EMBL/GenBank/DDBJ whole genome shotgun (WGS) entry which is preliminary data.</text>
</comment>
<dbReference type="Proteomes" id="UP001223420">
    <property type="component" value="Unassembled WGS sequence"/>
</dbReference>
<keyword evidence="4" id="KW-0276">Fatty acid metabolism</keyword>
<dbReference type="CDD" id="cd05372">
    <property type="entry name" value="ENR_SDR"/>
    <property type="match status" value="1"/>
</dbReference>